<proteinExistence type="predicted"/>
<evidence type="ECO:0000313" key="1">
    <source>
        <dbReference type="EMBL" id="QXE25825.1"/>
    </source>
</evidence>
<organism evidence="1 2">
    <name type="scientific">Richelia sinica FACHB-800</name>
    <dbReference type="NCBI Taxonomy" id="1357546"/>
    <lineage>
        <taxon>Bacteria</taxon>
        <taxon>Bacillati</taxon>
        <taxon>Cyanobacteriota</taxon>
        <taxon>Cyanophyceae</taxon>
        <taxon>Nostocales</taxon>
        <taxon>Nostocaceae</taxon>
        <taxon>Richelia</taxon>
    </lineage>
</organism>
<dbReference type="InterPro" id="IPR024508">
    <property type="entry name" value="DUF3226"/>
</dbReference>
<accession>A0A975TBS1</accession>
<name>A0A975TBS1_9NOST</name>
<dbReference type="Proteomes" id="UP000683511">
    <property type="component" value="Chromosome"/>
</dbReference>
<dbReference type="Pfam" id="PF11536">
    <property type="entry name" value="DUF3226"/>
    <property type="match status" value="1"/>
</dbReference>
<protein>
    <submittedName>
        <fullName evidence="1">Uncharacterized protein</fullName>
    </submittedName>
</protein>
<gene>
    <name evidence="1" type="ORF">B6N60_04545</name>
</gene>
<evidence type="ECO:0000313" key="2">
    <source>
        <dbReference type="Proteomes" id="UP000683511"/>
    </source>
</evidence>
<reference evidence="1" key="1">
    <citation type="submission" date="2017-04" db="EMBL/GenBank/DDBJ databases">
        <title>Genome deletions in a multicellular cyanobacterial endosymbiont for morphological adaptation in marine diatoms.</title>
        <authorList>
            <person name="Wang Y."/>
            <person name="Gao H."/>
            <person name="Li R."/>
            <person name="Xu X."/>
        </authorList>
    </citation>
    <scope>NUCLEOTIDE SEQUENCE</scope>
    <source>
        <strain evidence="1">FACHB 800</strain>
    </source>
</reference>
<dbReference type="KEGG" id="rsin:B6N60_04545"/>
<dbReference type="AlphaFoldDB" id="A0A975TBS1"/>
<sequence>MANNDQSKVVIFNKKLIVEGEQDKRVIPELMEANGVPWPKGKEPVDIEAYGSDGFIDNKKISTRLKASGLTHLGLIIDADENPEDRWQSIRNACLKVETIQKSIDDFPEKMPETGMIINMNNQKFGIWMMPDNQNRGMLETFLAYMIKDESEPLWQYAQEVVIEAKTKGAKFIDEHTDKAYIYSWLAWQKPPGRQLHNAIQEEILNPQHPKAQVFVKWFKDLYDL</sequence>
<keyword evidence="2" id="KW-1185">Reference proteome</keyword>
<dbReference type="EMBL" id="CP021056">
    <property type="protein sequence ID" value="QXE25825.1"/>
    <property type="molecule type" value="Genomic_DNA"/>
</dbReference>
<dbReference type="RefSeq" id="WP_190605630.1">
    <property type="nucleotide sequence ID" value="NZ_CP021056.1"/>
</dbReference>